<dbReference type="KEGG" id="ssao:94302103"/>
<evidence type="ECO:0008006" key="4">
    <source>
        <dbReference type="Google" id="ProtNLM"/>
    </source>
</evidence>
<evidence type="ECO:0000256" key="1">
    <source>
        <dbReference type="SAM" id="Phobius"/>
    </source>
</evidence>
<sequence>MTNLPFYINFYQVVYQITVYYNGQHSDYFIFISCIILLLQYKQEIIKQFRVQIKSNRKNIPYSLKQELQLNNKEDSLSILLQCNSKNIEFSLIIAIYLDLQQYLKTKLEKKLKLKLKFYHNHMNDYQCTSSQQMVKVLIMQDIQLKTQIYNLQQKITRRMLSLLYLESNKVLTRNDMQFNFGNIVKQSILIRTLKFGIRTQSEHKQILSQVGLASFRPNILIQKILYIISLIVNLVIQIFYSSIMHIKIKQLLIKQFASQFDIIFIRIKQLQYDFNDIIFHLLHFNQNTSKQIQVTIYTSSTYLITYQQIIVIQHQLAYNILLSALNSEIDAYQPTKLSLNNYFYIISSCSYLFLYQNQQLYITKDFKTTFYVKSFSKSKSSQQFPSNQL</sequence>
<dbReference type="AlphaFoldDB" id="A0A9P8LL56"/>
<organism evidence="2 3">
    <name type="scientific">Spironucleus salmonicida</name>
    <dbReference type="NCBI Taxonomy" id="348837"/>
    <lineage>
        <taxon>Eukaryota</taxon>
        <taxon>Metamonada</taxon>
        <taxon>Diplomonadida</taxon>
        <taxon>Hexamitidae</taxon>
        <taxon>Hexamitinae</taxon>
        <taxon>Spironucleus</taxon>
    </lineage>
</organism>
<keyword evidence="1" id="KW-0472">Membrane</keyword>
<keyword evidence="3" id="KW-1185">Reference proteome</keyword>
<evidence type="ECO:0000313" key="2">
    <source>
        <dbReference type="EMBL" id="KAH0570105.1"/>
    </source>
</evidence>
<dbReference type="RefSeq" id="XP_067760878.1">
    <property type="nucleotide sequence ID" value="XM_067911856.1"/>
</dbReference>
<evidence type="ECO:0000313" key="3">
    <source>
        <dbReference type="Proteomes" id="UP000018208"/>
    </source>
</evidence>
<keyword evidence="1" id="KW-0812">Transmembrane</keyword>
<comment type="caution">
    <text evidence="2">The sequence shown here is derived from an EMBL/GenBank/DDBJ whole genome shotgun (WGS) entry which is preliminary data.</text>
</comment>
<reference evidence="2 3" key="1">
    <citation type="journal article" date="2014" name="PLoS Genet.">
        <title>The Genome of Spironucleus salmonicida Highlights a Fish Pathogen Adapted to Fluctuating Environments.</title>
        <authorList>
            <person name="Xu F."/>
            <person name="Jerlstrom-Hultqvist J."/>
            <person name="Einarsson E."/>
            <person name="Astvaldsson A."/>
            <person name="Svard S.G."/>
            <person name="Andersson J.O."/>
        </authorList>
    </citation>
    <scope>NUCLEOTIDE SEQUENCE [LARGE SCALE GENOMIC DNA]</scope>
    <source>
        <strain evidence="2 3">ATCC 50377</strain>
    </source>
</reference>
<dbReference type="GeneID" id="94302103"/>
<dbReference type="EMBL" id="AUWU02000008">
    <property type="protein sequence ID" value="KAH0570105.1"/>
    <property type="molecule type" value="Genomic_DNA"/>
</dbReference>
<gene>
    <name evidence="2" type="ORF">SS50377_28080</name>
</gene>
<accession>A0A9P8LL56</accession>
<dbReference type="Proteomes" id="UP000018208">
    <property type="component" value="Unassembled WGS sequence"/>
</dbReference>
<keyword evidence="1" id="KW-1133">Transmembrane helix</keyword>
<protein>
    <recommendedName>
        <fullName evidence="4">Transmembrane protein</fullName>
    </recommendedName>
</protein>
<feature type="transmembrane region" description="Helical" evidence="1">
    <location>
        <begin position="225"/>
        <end position="247"/>
    </location>
</feature>
<proteinExistence type="predicted"/>
<name>A0A9P8LL56_9EUKA</name>